<dbReference type="InterPro" id="IPR017441">
    <property type="entry name" value="Protein_kinase_ATP_BS"/>
</dbReference>
<sequence length="593" mass="66453">MNPNQFWRMFEDEWFTPKYRLKKLLGAGSFGAVFLADDVVADRVMREVAIKIFANESPEQERQIRELQTAISLKHPGLLESFSPEQGWLKGIEYLGLVMELAQESLSARLQHASLPLAQVKALVNNLAGALHYLHDRGIVHRDVKPANIMLVGGQWKLTDFGMSRHLEGSDTVPSHQVGAIAYAPPESYMGKISLAWDLWSLGVIIIEALTGKHPFAGNSMQEIMQRVTIEVPIPSELPAPFAAIVQGCLVKDYTKRWTAAQVLAALDPTTDLGRVTVLLPLSPSFRKVLPKEAQGQGYVSIPTSGVQIQEQGSRGAGEQGSGGVGEWGGEKSKAIALPNRLSNYQERLPGGAMLDMIAINAGNFFMGTSTEDIERVLRLETWFKRWEVSKWLRPEMPLHRVSVPAFCMSKTPITQEQWQVVMQTNPSQFSGLLRPVENVSWWDAVEFCLRLSQLTGKLYRLPTEAEWEYACRAGTQTLYTFGNSKQLLPSYAWYTWNAHNKTQPVGQKKPNAWGLHDIHGLVWEWCEDSWHESYNGAPTDGSAWNEDGHPTKHVARGGSWYSLADDCRCAYRFCFDASFRYPSIGFRVLASL</sequence>
<dbReference type="PANTHER" id="PTHR23150:SF19">
    <property type="entry name" value="FORMYLGLYCINE-GENERATING ENZYME"/>
    <property type="match status" value="1"/>
</dbReference>
<dbReference type="SUPFAM" id="SSF56112">
    <property type="entry name" value="Protein kinase-like (PK-like)"/>
    <property type="match status" value="1"/>
</dbReference>
<dbReference type="PROSITE" id="PS50011">
    <property type="entry name" value="PROTEIN_KINASE_DOM"/>
    <property type="match status" value="1"/>
</dbReference>
<feature type="binding site" evidence="3">
    <location>
        <position position="51"/>
    </location>
    <ligand>
        <name>ATP</name>
        <dbReference type="ChEBI" id="CHEBI:30616"/>
    </ligand>
</feature>
<dbReference type="InterPro" id="IPR016187">
    <property type="entry name" value="CTDL_fold"/>
</dbReference>
<proteinExistence type="predicted"/>
<dbReference type="PROSITE" id="PS00107">
    <property type="entry name" value="PROTEIN_KINASE_ATP"/>
    <property type="match status" value="1"/>
</dbReference>
<dbReference type="InterPro" id="IPR005532">
    <property type="entry name" value="SUMF_dom"/>
</dbReference>
<dbReference type="SUPFAM" id="SSF56436">
    <property type="entry name" value="C-type lectin-like"/>
    <property type="match status" value="1"/>
</dbReference>
<evidence type="ECO:0000259" key="4">
    <source>
        <dbReference type="PROSITE" id="PS50011"/>
    </source>
</evidence>
<dbReference type="InterPro" id="IPR042095">
    <property type="entry name" value="SUMF_sf"/>
</dbReference>
<evidence type="ECO:0000256" key="3">
    <source>
        <dbReference type="PROSITE-ProRule" id="PRU10141"/>
    </source>
</evidence>
<dbReference type="GO" id="GO:0120147">
    <property type="term" value="F:formylglycine-generating oxidase activity"/>
    <property type="evidence" value="ECO:0007669"/>
    <property type="project" value="TreeGrafter"/>
</dbReference>
<evidence type="ECO:0000256" key="1">
    <source>
        <dbReference type="ARBA" id="ARBA00022741"/>
    </source>
</evidence>
<dbReference type="Pfam" id="PF03781">
    <property type="entry name" value="FGE-sulfatase"/>
    <property type="match status" value="1"/>
</dbReference>
<keyword evidence="2 3" id="KW-0067">ATP-binding</keyword>
<dbReference type="SMART" id="SM00220">
    <property type="entry name" value="S_TKc"/>
    <property type="match status" value="1"/>
</dbReference>
<feature type="domain" description="Protein kinase" evidence="4">
    <location>
        <begin position="19"/>
        <end position="271"/>
    </location>
</feature>
<dbReference type="CDD" id="cd14014">
    <property type="entry name" value="STKc_PknB_like"/>
    <property type="match status" value="1"/>
</dbReference>
<protein>
    <submittedName>
        <fullName evidence="5">SUMF1/EgtB/PvdO family nonheme iron enzyme</fullName>
    </submittedName>
</protein>
<dbReference type="PANTHER" id="PTHR23150">
    <property type="entry name" value="SULFATASE MODIFYING FACTOR 1, 2"/>
    <property type="match status" value="1"/>
</dbReference>
<keyword evidence="1 3" id="KW-0547">Nucleotide-binding</keyword>
<evidence type="ECO:0000313" key="6">
    <source>
        <dbReference type="Proteomes" id="UP000629098"/>
    </source>
</evidence>
<dbReference type="InterPro" id="IPR011009">
    <property type="entry name" value="Kinase-like_dom_sf"/>
</dbReference>
<dbReference type="Pfam" id="PF00069">
    <property type="entry name" value="Pkinase"/>
    <property type="match status" value="1"/>
</dbReference>
<dbReference type="InterPro" id="IPR051043">
    <property type="entry name" value="Sulfatase_Mod_Factor_Kinase"/>
</dbReference>
<dbReference type="PROSITE" id="PS00108">
    <property type="entry name" value="PROTEIN_KINASE_ST"/>
    <property type="match status" value="1"/>
</dbReference>
<evidence type="ECO:0000256" key="2">
    <source>
        <dbReference type="ARBA" id="ARBA00022840"/>
    </source>
</evidence>
<dbReference type="RefSeq" id="WP_190828429.1">
    <property type="nucleotide sequence ID" value="NZ_CAWPPI010000049.1"/>
</dbReference>
<dbReference type="Gene3D" id="1.10.510.10">
    <property type="entry name" value="Transferase(Phosphotransferase) domain 1"/>
    <property type="match status" value="1"/>
</dbReference>
<dbReference type="Gene3D" id="3.30.200.20">
    <property type="entry name" value="Phosphorylase Kinase, domain 1"/>
    <property type="match status" value="1"/>
</dbReference>
<name>A0A8J7C5F5_9CYAN</name>
<keyword evidence="6" id="KW-1185">Reference proteome</keyword>
<evidence type="ECO:0000313" key="5">
    <source>
        <dbReference type="EMBL" id="MBD2773069.1"/>
    </source>
</evidence>
<accession>A0A8J7C5F5</accession>
<dbReference type="Proteomes" id="UP000629098">
    <property type="component" value="Unassembled WGS sequence"/>
</dbReference>
<reference evidence="5" key="1">
    <citation type="submission" date="2020-09" db="EMBL/GenBank/DDBJ databases">
        <title>Iningainema tapete sp. nov. (Scytonemataceae, Cyanobacteria) from greenhouses in central Florida (USA) produces two types of nodularin with biosynthetic potential for microcystin-LR and anabaenopeptins.</title>
        <authorList>
            <person name="Berthold D.E."/>
            <person name="Lefler F.W."/>
            <person name="Huang I.-S."/>
            <person name="Abdulla H."/>
            <person name="Zimba P.V."/>
            <person name="Laughinghouse H.D. IV."/>
        </authorList>
    </citation>
    <scope>NUCLEOTIDE SEQUENCE</scope>
    <source>
        <strain evidence="5">BLCCT55</strain>
    </source>
</reference>
<dbReference type="Gene3D" id="3.90.1580.10">
    <property type="entry name" value="paralog of FGE (formylglycine-generating enzyme)"/>
    <property type="match status" value="1"/>
</dbReference>
<dbReference type="GO" id="GO:0005524">
    <property type="term" value="F:ATP binding"/>
    <property type="evidence" value="ECO:0007669"/>
    <property type="project" value="UniProtKB-UniRule"/>
</dbReference>
<comment type="caution">
    <text evidence="5">The sequence shown here is derived from an EMBL/GenBank/DDBJ whole genome shotgun (WGS) entry which is preliminary data.</text>
</comment>
<dbReference type="GO" id="GO:0004672">
    <property type="term" value="F:protein kinase activity"/>
    <property type="evidence" value="ECO:0007669"/>
    <property type="project" value="InterPro"/>
</dbReference>
<dbReference type="AlphaFoldDB" id="A0A8J7C5F5"/>
<dbReference type="EMBL" id="JACXAE010000049">
    <property type="protein sequence ID" value="MBD2773069.1"/>
    <property type="molecule type" value="Genomic_DNA"/>
</dbReference>
<dbReference type="InterPro" id="IPR008271">
    <property type="entry name" value="Ser/Thr_kinase_AS"/>
</dbReference>
<dbReference type="InterPro" id="IPR000719">
    <property type="entry name" value="Prot_kinase_dom"/>
</dbReference>
<organism evidence="5 6">
    <name type="scientific">Iningainema tapete BLCC-T55</name>
    <dbReference type="NCBI Taxonomy" id="2748662"/>
    <lineage>
        <taxon>Bacteria</taxon>
        <taxon>Bacillati</taxon>
        <taxon>Cyanobacteriota</taxon>
        <taxon>Cyanophyceae</taxon>
        <taxon>Nostocales</taxon>
        <taxon>Scytonemataceae</taxon>
        <taxon>Iningainema tapete</taxon>
    </lineage>
</organism>
<gene>
    <name evidence="5" type="ORF">ICL16_13590</name>
</gene>